<dbReference type="EMBL" id="KI393735">
    <property type="protein sequence ID" value="ERN07568.1"/>
    <property type="molecule type" value="Genomic_DNA"/>
</dbReference>
<evidence type="ECO:0000256" key="1">
    <source>
        <dbReference type="SAM" id="MobiDB-lite"/>
    </source>
</evidence>
<name>W1PHT8_AMBTC</name>
<sequence>MCVVACGKSCGKLSCYSVTQRSMLRRWSPGIGTTLGGGERQNLGPAYLSTINAVVTKGRKREGDSSSKEGNTLDSPLDFHRNTTVTKGRNREGDS</sequence>
<accession>W1PHT8</accession>
<evidence type="ECO:0000313" key="2">
    <source>
        <dbReference type="EMBL" id="ERN07568.1"/>
    </source>
</evidence>
<feature type="region of interest" description="Disordered" evidence="1">
    <location>
        <begin position="57"/>
        <end position="95"/>
    </location>
</feature>
<reference evidence="3" key="1">
    <citation type="journal article" date="2013" name="Science">
        <title>The Amborella genome and the evolution of flowering plants.</title>
        <authorList>
            <consortium name="Amborella Genome Project"/>
        </authorList>
    </citation>
    <scope>NUCLEOTIDE SEQUENCE [LARGE SCALE GENOMIC DNA]</scope>
</reference>
<proteinExistence type="predicted"/>
<dbReference type="Proteomes" id="UP000017836">
    <property type="component" value="Unassembled WGS sequence"/>
</dbReference>
<dbReference type="HOGENOM" id="CLU_2375658_0_0_1"/>
<protein>
    <submittedName>
        <fullName evidence="2">Uncharacterized protein</fullName>
    </submittedName>
</protein>
<keyword evidence="3" id="KW-1185">Reference proteome</keyword>
<evidence type="ECO:0000313" key="3">
    <source>
        <dbReference type="Proteomes" id="UP000017836"/>
    </source>
</evidence>
<gene>
    <name evidence="2" type="ORF">AMTR_s00154p00093540</name>
</gene>
<dbReference type="Gramene" id="ERN07568">
    <property type="protein sequence ID" value="ERN07568"/>
    <property type="gene ID" value="AMTR_s00154p00093540"/>
</dbReference>
<dbReference type="AlphaFoldDB" id="W1PHT8"/>
<organism evidence="2 3">
    <name type="scientific">Amborella trichopoda</name>
    <dbReference type="NCBI Taxonomy" id="13333"/>
    <lineage>
        <taxon>Eukaryota</taxon>
        <taxon>Viridiplantae</taxon>
        <taxon>Streptophyta</taxon>
        <taxon>Embryophyta</taxon>
        <taxon>Tracheophyta</taxon>
        <taxon>Spermatophyta</taxon>
        <taxon>Magnoliopsida</taxon>
        <taxon>Amborellales</taxon>
        <taxon>Amborellaceae</taxon>
        <taxon>Amborella</taxon>
    </lineage>
</organism>